<dbReference type="InterPro" id="IPR036691">
    <property type="entry name" value="Endo/exonu/phosph_ase_sf"/>
</dbReference>
<organism evidence="2 3">
    <name type="scientific">Brassica carinata</name>
    <name type="common">Ethiopian mustard</name>
    <name type="synonym">Abyssinian cabbage</name>
    <dbReference type="NCBI Taxonomy" id="52824"/>
    <lineage>
        <taxon>Eukaryota</taxon>
        <taxon>Viridiplantae</taxon>
        <taxon>Streptophyta</taxon>
        <taxon>Embryophyta</taxon>
        <taxon>Tracheophyta</taxon>
        <taxon>Spermatophyta</taxon>
        <taxon>Magnoliopsida</taxon>
        <taxon>eudicotyledons</taxon>
        <taxon>Gunneridae</taxon>
        <taxon>Pentapetalae</taxon>
        <taxon>rosids</taxon>
        <taxon>malvids</taxon>
        <taxon>Brassicales</taxon>
        <taxon>Brassicaceae</taxon>
        <taxon>Brassiceae</taxon>
        <taxon>Brassica</taxon>
    </lineage>
</organism>
<comment type="caution">
    <text evidence="2">The sequence shown here is derived from an EMBL/GenBank/DDBJ whole genome shotgun (WGS) entry which is preliminary data.</text>
</comment>
<dbReference type="InterPro" id="IPR005135">
    <property type="entry name" value="Endo/exonuclease/phosphatase"/>
</dbReference>
<evidence type="ECO:0000313" key="3">
    <source>
        <dbReference type="Proteomes" id="UP000886595"/>
    </source>
</evidence>
<keyword evidence="3" id="KW-1185">Reference proteome</keyword>
<dbReference type="AlphaFoldDB" id="A0A8X7VPF5"/>
<dbReference type="Gene3D" id="3.60.10.10">
    <property type="entry name" value="Endonuclease/exonuclease/phosphatase"/>
    <property type="match status" value="1"/>
</dbReference>
<dbReference type="Pfam" id="PF03372">
    <property type="entry name" value="Exo_endo_phos"/>
    <property type="match status" value="1"/>
</dbReference>
<reference evidence="2 3" key="1">
    <citation type="submission" date="2020-02" db="EMBL/GenBank/DDBJ databases">
        <authorList>
            <person name="Ma Q."/>
            <person name="Huang Y."/>
            <person name="Song X."/>
            <person name="Pei D."/>
        </authorList>
    </citation>
    <scope>NUCLEOTIDE SEQUENCE [LARGE SCALE GENOMIC DNA]</scope>
    <source>
        <strain evidence="2">Sxm20200214</strain>
        <tissue evidence="2">Leaf</tissue>
    </source>
</reference>
<name>A0A8X7VPF5_BRACI</name>
<evidence type="ECO:0000259" key="1">
    <source>
        <dbReference type="Pfam" id="PF03372"/>
    </source>
</evidence>
<accession>A0A8X7VPF5</accession>
<dbReference type="SUPFAM" id="SSF56219">
    <property type="entry name" value="DNase I-like"/>
    <property type="match status" value="1"/>
</dbReference>
<dbReference type="EMBL" id="JAAMPC010000004">
    <property type="protein sequence ID" value="KAG2314505.1"/>
    <property type="molecule type" value="Genomic_DNA"/>
</dbReference>
<evidence type="ECO:0000313" key="2">
    <source>
        <dbReference type="EMBL" id="KAG2314505.1"/>
    </source>
</evidence>
<dbReference type="GO" id="GO:0003824">
    <property type="term" value="F:catalytic activity"/>
    <property type="evidence" value="ECO:0007669"/>
    <property type="project" value="InterPro"/>
</dbReference>
<dbReference type="PANTHER" id="PTHR33710:SF77">
    <property type="entry name" value="DNASE I-LIKE SUPERFAMILY PROTEIN"/>
    <property type="match status" value="1"/>
</dbReference>
<protein>
    <recommendedName>
        <fullName evidence="1">Endonuclease/exonuclease/phosphatase domain-containing protein</fullName>
    </recommendedName>
</protein>
<sequence>MSIKLSFWNVRGLNDPDKHHPFCQWLLFYKPIVGAILESHIKEVNLNRLMSKLCPSWKFATNHQSDEDGRIILIWKDPATVRVINQSRQTLTCEVVIPTCTPFIFTCVYASNLAEERSELWVELLNLQASVGLTTQPWIVGGDFNQILHHAEHSSLHVNSNNSRMHEFGDCLLQSGLFDLRFLGPVLTWMNHQPDSPIAKKLDRLLVNNLAIAAFPNALASFLPPLFSDHSPCLLDLAYPLPVAGTRPFKFLNYLTKHPSFLHVVKMAWSQAGSTSATLANLCWKLKNIKSDLKLLNKEYFSKIQERVSDINCLLQNVQVQALNSPSPQLFQEERDLHQKWLFLREIEECFFRQKSRINWLREGDLNTAYFFRICQSRASYNAIRSFVTTAGVVIQDPLEMSFLAVNHFKAVLASRACNIFSFFLHLI</sequence>
<dbReference type="PANTHER" id="PTHR33710">
    <property type="entry name" value="BNAC02G09200D PROTEIN"/>
    <property type="match status" value="1"/>
</dbReference>
<feature type="domain" description="Endonuclease/exonuclease/phosphatase" evidence="1">
    <location>
        <begin position="8"/>
        <end position="230"/>
    </location>
</feature>
<gene>
    <name evidence="2" type="ORF">Bca52824_017627</name>
</gene>
<dbReference type="Proteomes" id="UP000886595">
    <property type="component" value="Unassembled WGS sequence"/>
</dbReference>
<dbReference type="OrthoDB" id="1085116at2759"/>
<proteinExistence type="predicted"/>